<dbReference type="Proteomes" id="UP000324575">
    <property type="component" value="Unassembled WGS sequence"/>
</dbReference>
<reference evidence="1 2" key="1">
    <citation type="submission" date="2019-03" db="EMBL/GenBank/DDBJ databases">
        <title>Single cell metagenomics reveals metabolic interactions within the superorganism composed of flagellate Streblomastix strix and complex community of Bacteroidetes bacteria on its surface.</title>
        <authorList>
            <person name="Treitli S.C."/>
            <person name="Kolisko M."/>
            <person name="Husnik F."/>
            <person name="Keeling P."/>
            <person name="Hampl V."/>
        </authorList>
    </citation>
    <scope>NUCLEOTIDE SEQUENCE [LARGE SCALE GENOMIC DNA]</scope>
    <source>
        <strain evidence="1">St1</strain>
    </source>
</reference>
<accession>A0A5M8P5L5</accession>
<comment type="caution">
    <text evidence="1">The sequence shown here is derived from an EMBL/GenBank/DDBJ whole genome shotgun (WGS) entry which is preliminary data.</text>
</comment>
<gene>
    <name evidence="1" type="ORF">EZS26_000294</name>
</gene>
<name>A0A5M8P5L5_9BACT</name>
<evidence type="ECO:0000313" key="2">
    <source>
        <dbReference type="Proteomes" id="UP000324575"/>
    </source>
</evidence>
<evidence type="ECO:0000313" key="1">
    <source>
        <dbReference type="EMBL" id="KAA6303743.1"/>
    </source>
</evidence>
<protein>
    <recommendedName>
        <fullName evidence="3">DUF218 domain-containing protein</fullName>
    </recommendedName>
</protein>
<proteinExistence type="predicted"/>
<dbReference type="EMBL" id="SNRX01000001">
    <property type="protein sequence ID" value="KAA6303743.1"/>
    <property type="molecule type" value="Genomic_DNA"/>
</dbReference>
<dbReference type="AlphaFoldDB" id="A0A5M8P5L5"/>
<organism evidence="1 2">
    <name type="scientific">Candidatus Ordinivivax streblomastigis</name>
    <dbReference type="NCBI Taxonomy" id="2540710"/>
    <lineage>
        <taxon>Bacteria</taxon>
        <taxon>Pseudomonadati</taxon>
        <taxon>Bacteroidota</taxon>
        <taxon>Bacteroidia</taxon>
        <taxon>Bacteroidales</taxon>
        <taxon>Candidatus Ordinivivax</taxon>
    </lineage>
</organism>
<evidence type="ECO:0008006" key="3">
    <source>
        <dbReference type="Google" id="ProtNLM"/>
    </source>
</evidence>
<sequence length="84" mass="9692">MNTAALLREKSIDAADCLLITSAVHGKRSLACFAKIGIYPDYLPVNSYDPPDHINHRAFYPEWKAVVEWEEILNEWTYRAMGYM</sequence>